<dbReference type="Gene3D" id="1.10.260.40">
    <property type="entry name" value="lambda repressor-like DNA-binding domains"/>
    <property type="match status" value="1"/>
</dbReference>
<keyword evidence="2" id="KW-1185">Reference proteome</keyword>
<dbReference type="KEGG" id="afj:AFERRID_01920"/>
<evidence type="ECO:0000313" key="2">
    <source>
        <dbReference type="Proteomes" id="UP000280188"/>
    </source>
</evidence>
<dbReference type="SUPFAM" id="SSF47413">
    <property type="entry name" value="lambda repressor-like DNA-binding domains"/>
    <property type="match status" value="1"/>
</dbReference>
<sequence>MTVTIRNSRELGEAIRAERLKRKLRQADLASMASVRQALIAGGYLSGAGRIPDAQISG</sequence>
<name>A0A2Z6IGN8_ACIFI</name>
<dbReference type="RefSeq" id="WP_172959309.1">
    <property type="nucleotide sequence ID" value="NZ_AP018795.1"/>
</dbReference>
<dbReference type="EMBL" id="AP018795">
    <property type="protein sequence ID" value="BBF63974.1"/>
    <property type="molecule type" value="Genomic_DNA"/>
</dbReference>
<reference evidence="1 2" key="1">
    <citation type="journal article" date="2018" name="Microbiol. Resour. Announc.">
        <title>Complete Genome Sequence of Acidithiobacillus ferridurans JCM 18981.</title>
        <authorList>
            <person name="Miyauchi T."/>
            <person name="Kouzuma A."/>
            <person name="Abe T."/>
            <person name="Watanabe K."/>
        </authorList>
    </citation>
    <scope>NUCLEOTIDE SEQUENCE [LARGE SCALE GENOMIC DNA]</scope>
    <source>
        <strain evidence="2">ATCC 33020 / DSM 29468 / JCM 18981 / 11Fe</strain>
    </source>
</reference>
<accession>A0A2Z6IGN8</accession>
<organism evidence="1 2">
    <name type="scientific">Acidithiobacillus ferridurans</name>
    <dbReference type="NCBI Taxonomy" id="1232575"/>
    <lineage>
        <taxon>Bacteria</taxon>
        <taxon>Pseudomonadati</taxon>
        <taxon>Pseudomonadota</taxon>
        <taxon>Acidithiobacillia</taxon>
        <taxon>Acidithiobacillales</taxon>
        <taxon>Acidithiobacillaceae</taxon>
        <taxon>Acidithiobacillus</taxon>
    </lineage>
</organism>
<dbReference type="Proteomes" id="UP000280188">
    <property type="component" value="Chromosome"/>
</dbReference>
<dbReference type="AlphaFoldDB" id="A0A2Z6IGN8"/>
<gene>
    <name evidence="1" type="ORF">AFERRID_01920</name>
</gene>
<dbReference type="InterPro" id="IPR010982">
    <property type="entry name" value="Lambda_DNA-bd_dom_sf"/>
</dbReference>
<proteinExistence type="predicted"/>
<evidence type="ECO:0000313" key="1">
    <source>
        <dbReference type="EMBL" id="BBF63974.1"/>
    </source>
</evidence>
<dbReference type="GO" id="GO:0003677">
    <property type="term" value="F:DNA binding"/>
    <property type="evidence" value="ECO:0007669"/>
    <property type="project" value="InterPro"/>
</dbReference>
<protein>
    <submittedName>
        <fullName evidence="1">Uncharacterized protein</fullName>
    </submittedName>
</protein>